<evidence type="ECO:0000259" key="6">
    <source>
        <dbReference type="PROSITE" id="PS50206"/>
    </source>
</evidence>
<dbReference type="EC" id="3.5.1.1" evidence="2"/>
<evidence type="ECO:0000256" key="3">
    <source>
        <dbReference type="ARBA" id="ARBA00022801"/>
    </source>
</evidence>
<organism evidence="7 8">
    <name type="scientific">Colletotrichum tabaci</name>
    <dbReference type="NCBI Taxonomy" id="1209068"/>
    <lineage>
        <taxon>Eukaryota</taxon>
        <taxon>Fungi</taxon>
        <taxon>Dikarya</taxon>
        <taxon>Ascomycota</taxon>
        <taxon>Pezizomycotina</taxon>
        <taxon>Sordariomycetes</taxon>
        <taxon>Hypocreomycetidae</taxon>
        <taxon>Glomerellales</taxon>
        <taxon>Glomerellaceae</taxon>
        <taxon>Colletotrichum</taxon>
        <taxon>Colletotrichum destructivum species complex</taxon>
    </lineage>
</organism>
<dbReference type="Gene3D" id="3.40.50.1100">
    <property type="match status" value="2"/>
</dbReference>
<comment type="caution">
    <text evidence="7">The sequence shown here is derived from an EMBL/GenBank/DDBJ whole genome shotgun (WGS) entry which is preliminary data.</text>
</comment>
<dbReference type="CDD" id="cd08964">
    <property type="entry name" value="L-asparaginase_II"/>
    <property type="match status" value="1"/>
</dbReference>
<dbReference type="InterPro" id="IPR050214">
    <property type="entry name" value="Cys_Synth/Cystath_Beta-Synth"/>
</dbReference>
<proteinExistence type="inferred from homology"/>
<evidence type="ECO:0000256" key="2">
    <source>
        <dbReference type="ARBA" id="ARBA00012920"/>
    </source>
</evidence>
<dbReference type="PRINTS" id="PR00139">
    <property type="entry name" value="ASNGLNASE"/>
</dbReference>
<feature type="domain" description="Rhodanese" evidence="6">
    <location>
        <begin position="406"/>
        <end position="526"/>
    </location>
</feature>
<dbReference type="Pfam" id="PF17763">
    <property type="entry name" value="Asparaginase_C"/>
    <property type="match status" value="1"/>
</dbReference>
<dbReference type="InterPro" id="IPR027473">
    <property type="entry name" value="L-asparaginase_C"/>
</dbReference>
<dbReference type="Pfam" id="PF00291">
    <property type="entry name" value="PALP"/>
    <property type="match status" value="1"/>
</dbReference>
<dbReference type="InterPro" id="IPR006034">
    <property type="entry name" value="Asparaginase/glutaminase-like"/>
</dbReference>
<gene>
    <name evidence="7" type="ORF">QIS74_10978</name>
</gene>
<dbReference type="EMBL" id="JASAOK010000046">
    <property type="protein sequence ID" value="KAK6211714.1"/>
    <property type="molecule type" value="Genomic_DNA"/>
</dbReference>
<keyword evidence="3" id="KW-0378">Hydrolase</keyword>
<name>A0AAV9T2P1_9PEZI</name>
<evidence type="ECO:0000256" key="5">
    <source>
        <dbReference type="PIRSR" id="PIRSR604550-50"/>
    </source>
</evidence>
<dbReference type="SUPFAM" id="SSF53686">
    <property type="entry name" value="Tryptophan synthase beta subunit-like PLP-dependent enzymes"/>
    <property type="match status" value="1"/>
</dbReference>
<protein>
    <recommendedName>
        <fullName evidence="2">asparaginase</fullName>
        <ecNumber evidence="2">3.5.1.1</ecNumber>
    </recommendedName>
</protein>
<dbReference type="PANTHER" id="PTHR10314">
    <property type="entry name" value="CYSTATHIONINE BETA-SYNTHASE"/>
    <property type="match status" value="1"/>
</dbReference>
<accession>A0AAV9T2P1</accession>
<dbReference type="Proteomes" id="UP001327957">
    <property type="component" value="Unassembled WGS sequence"/>
</dbReference>
<dbReference type="SMART" id="SM00450">
    <property type="entry name" value="RHOD"/>
    <property type="match status" value="1"/>
</dbReference>
<dbReference type="PROSITE" id="PS51732">
    <property type="entry name" value="ASN_GLN_ASE_3"/>
    <property type="match status" value="1"/>
</dbReference>
<evidence type="ECO:0000313" key="8">
    <source>
        <dbReference type="Proteomes" id="UP001327957"/>
    </source>
</evidence>
<dbReference type="PIRSF" id="PIRSF500176">
    <property type="entry name" value="L_ASNase"/>
    <property type="match status" value="1"/>
</dbReference>
<feature type="active site" description="O-isoaspartyl threonine intermediate" evidence="5">
    <location>
        <position position="529"/>
    </location>
</feature>
<dbReference type="SUPFAM" id="SSF52821">
    <property type="entry name" value="Rhodanese/Cell cycle control phosphatase"/>
    <property type="match status" value="1"/>
</dbReference>
<dbReference type="InterPro" id="IPR004550">
    <property type="entry name" value="AsnASE_II"/>
</dbReference>
<dbReference type="InterPro" id="IPR040919">
    <property type="entry name" value="Asparaginase_C"/>
</dbReference>
<dbReference type="SMART" id="SM00870">
    <property type="entry name" value="Asparaginase"/>
    <property type="match status" value="1"/>
</dbReference>
<evidence type="ECO:0000256" key="4">
    <source>
        <dbReference type="ARBA" id="ARBA00049366"/>
    </source>
</evidence>
<dbReference type="InterPro" id="IPR001763">
    <property type="entry name" value="Rhodanese-like_dom"/>
</dbReference>
<dbReference type="Gene3D" id="3.40.50.1170">
    <property type="entry name" value="L-asparaginase, N-terminal domain"/>
    <property type="match status" value="1"/>
</dbReference>
<evidence type="ECO:0000256" key="1">
    <source>
        <dbReference type="ARBA" id="ARBA00010518"/>
    </source>
</evidence>
<keyword evidence="8" id="KW-1185">Reference proteome</keyword>
<comment type="catalytic activity">
    <reaction evidence="4">
        <text>L-asparagine + H2O = L-aspartate + NH4(+)</text>
        <dbReference type="Rhea" id="RHEA:21016"/>
        <dbReference type="ChEBI" id="CHEBI:15377"/>
        <dbReference type="ChEBI" id="CHEBI:28938"/>
        <dbReference type="ChEBI" id="CHEBI:29991"/>
        <dbReference type="ChEBI" id="CHEBI:58048"/>
        <dbReference type="EC" id="3.5.1.1"/>
    </reaction>
</comment>
<dbReference type="CDD" id="cd00158">
    <property type="entry name" value="RHOD"/>
    <property type="match status" value="1"/>
</dbReference>
<dbReference type="PROSITE" id="PS50206">
    <property type="entry name" value="RHODANESE_3"/>
    <property type="match status" value="1"/>
</dbReference>
<sequence>MSDQNYVFSGRHSVADYFDPDKNPPLPLVEIPDRLNPFRKDGVRIYAKMLTCLPAQNVKSLPALKMLRNRPDAHDKKIVEASSGSTVLSLGILARVLWGNEDVDAYVTNKKPPESLNMLRFFGIRPCLYGGLAQQEPTDPTGIMCRLRRKAAQNEDVVYPGQYDNPNNWKAHEEWTGPQIFKQLPQINIFCSTVGTGGTGVYLKSQKPAVKVVGVFNKFGDPTPGPRHFHGFHTSGFPWQGTVDSRIEVSSVDSYRMSMRLSREGLIAGPSSGEALHGLLEYISNLEKAHGLDQLRDEATGDVSCVFTCSDLPYQYLPVYFQKLEAEEFPRIENEILLQCDQNRHDERWILDARKAATVLFGTGELGSRQKAVSKTASKDFDLGKLSPAQKPPTSRSWISHFRGSVLPSVLVLDLRSQADFEALHLPGSHSVPLEGLTSSLADGDLFGDAKSVHMVWTQIQKKFDEPRVARRLLSARDNHHTVMLVCYNGDASKLASSTLRARDYEAFSVEGGIEALWVEVQVLFTGGTLAEGSGYGPLDDTQYGQYSITAEDIIARNPYLFNVSQLAVSNWTSGRTGPSPSRSDAFVMNMTRFLDDALCSDDSDIDGAVFTHGTNSLEETAVLFDLLVNCGKTIVAAGASRPVSALSADGDANFFQSVALAASPASRGRGVLLAFSNRILQAFWATKTVPTFPDGFGQTAGGSLGEFLNNMPYFFNTPSLPVDRHTFDLKTVSNHESYPSLPKVDILFAHRDFDGGLVTDAVKRGAKGVVVAGTGSGAVPTGKEEVAAAVENGTYVVVSTRSPYGASTPSLSPTYAKSGYVHSLQARVMLQLAIASGFSQKDVADLFEGTIRDATLPSFIYGV</sequence>
<dbReference type="InterPro" id="IPR027474">
    <property type="entry name" value="L-asparaginase_N"/>
</dbReference>
<dbReference type="InterPro" id="IPR001926">
    <property type="entry name" value="TrpB-like_PALP"/>
</dbReference>
<dbReference type="InterPro" id="IPR036152">
    <property type="entry name" value="Asp/glu_Ase-like_sf"/>
</dbReference>
<dbReference type="InterPro" id="IPR037152">
    <property type="entry name" value="L-asparaginase_N_sf"/>
</dbReference>
<comment type="similarity">
    <text evidence="1">Belongs to the asparaginase 1 family.</text>
</comment>
<dbReference type="Pfam" id="PF00710">
    <property type="entry name" value="Asparaginase"/>
    <property type="match status" value="1"/>
</dbReference>
<dbReference type="InterPro" id="IPR036052">
    <property type="entry name" value="TrpB-like_PALP_sf"/>
</dbReference>
<dbReference type="Gene3D" id="3.40.50.40">
    <property type="match status" value="1"/>
</dbReference>
<dbReference type="SUPFAM" id="SSF53774">
    <property type="entry name" value="Glutaminase/Asparaginase"/>
    <property type="match status" value="1"/>
</dbReference>
<dbReference type="GO" id="GO:0004067">
    <property type="term" value="F:asparaginase activity"/>
    <property type="evidence" value="ECO:0007669"/>
    <property type="project" value="UniProtKB-UniRule"/>
</dbReference>
<dbReference type="PIRSF" id="PIRSF001220">
    <property type="entry name" value="L-ASNase_gatD"/>
    <property type="match status" value="1"/>
</dbReference>
<evidence type="ECO:0000313" key="7">
    <source>
        <dbReference type="EMBL" id="KAK6211714.1"/>
    </source>
</evidence>
<dbReference type="InterPro" id="IPR036873">
    <property type="entry name" value="Rhodanese-like_dom_sf"/>
</dbReference>
<dbReference type="Gene3D" id="3.40.250.10">
    <property type="entry name" value="Rhodanese-like domain"/>
    <property type="match status" value="1"/>
</dbReference>
<dbReference type="AlphaFoldDB" id="A0AAV9T2P1"/>
<dbReference type="Pfam" id="PF00581">
    <property type="entry name" value="Rhodanese"/>
    <property type="match status" value="1"/>
</dbReference>
<dbReference type="GO" id="GO:0006530">
    <property type="term" value="P:L-asparagine catabolic process"/>
    <property type="evidence" value="ECO:0007669"/>
    <property type="project" value="UniProtKB-ARBA"/>
</dbReference>
<reference evidence="7 8" key="1">
    <citation type="submission" date="2023-04" db="EMBL/GenBank/DDBJ databases">
        <title>Colletotrichum tabacum stain YC1 causing leaf anthracnose on Nicotiana tabacum(L.) cv.</title>
        <authorList>
            <person name="Ji Z."/>
            <person name="Wang M."/>
            <person name="Zhang J."/>
            <person name="Wang N."/>
            <person name="Zhou Z."/>
        </authorList>
    </citation>
    <scope>NUCLEOTIDE SEQUENCE [LARGE SCALE GENOMIC DNA]</scope>
    <source>
        <strain evidence="7 8">YC1</strain>
    </source>
</reference>